<reference evidence="1 2" key="1">
    <citation type="journal article" date="2015" name="Genome Announc.">
        <title>Complete genome sequences for 35 biothreat assay-relevant bacillus species.</title>
        <authorList>
            <person name="Johnson S.L."/>
            <person name="Daligault H.E."/>
            <person name="Davenport K.W."/>
            <person name="Jaissle J."/>
            <person name="Frey K.G."/>
            <person name="Ladner J.T."/>
            <person name="Broomall S.M."/>
            <person name="Bishop-Lilly K.A."/>
            <person name="Bruce D.C."/>
            <person name="Gibbons H.S."/>
            <person name="Coyne S.R."/>
            <person name="Lo C.C."/>
            <person name="Meincke L."/>
            <person name="Munk A.C."/>
            <person name="Koroleva G.I."/>
            <person name="Rosenzweig C.N."/>
            <person name="Palacios G.F."/>
            <person name="Redden C.L."/>
            <person name="Minogue T.D."/>
            <person name="Chain P.S."/>
        </authorList>
    </citation>
    <scope>NUCLEOTIDE SEQUENCE [LARGE SCALE GENOMIC DNA]</scope>
    <source>
        <strain evidence="2">ATCC 14581 / DSM 32 / JCM 2506 / NBRC 15308 / NCIMB 9376 / NCTC 10342 / NRRL B-14308 / VKM B-512</strain>
    </source>
</reference>
<dbReference type="HOGENOM" id="CLU_189683_0_0_9"/>
<organism evidence="1 2">
    <name type="scientific">Priestia megaterium (strain ATCC 14581 / DSM 32 / CCUG 1817 / JCM 2506 / NBRC 15308 / NCIMB 9376 / NCTC 10342 / NRRL B-14308 / VKM B-512 / Ford 19)</name>
    <name type="common">Bacillus megaterium</name>
    <dbReference type="NCBI Taxonomy" id="1348623"/>
    <lineage>
        <taxon>Bacteria</taxon>
        <taxon>Bacillati</taxon>
        <taxon>Bacillota</taxon>
        <taxon>Bacilli</taxon>
        <taxon>Bacillales</taxon>
        <taxon>Bacillaceae</taxon>
        <taxon>Priestia</taxon>
    </lineage>
</organism>
<protein>
    <submittedName>
        <fullName evidence="1">Putative membrane protein</fullName>
    </submittedName>
</protein>
<dbReference type="EMBL" id="CP009920">
    <property type="protein sequence ID" value="AJI24525.1"/>
    <property type="molecule type" value="Genomic_DNA"/>
</dbReference>
<name>A0A0B6AI20_PRIM2</name>
<sequence>MFVRFRYKTVFLFLLTMVLCNVIFTPLLQYAGLPAQHSLFAITSLSAALLTTFISIRLSNATLSKTAVCIRFVLLGIGCTAVTYLAVF</sequence>
<dbReference type="GeneID" id="93641365"/>
<dbReference type="RefSeq" id="WP_034653971.1">
    <property type="nucleotide sequence ID" value="NZ_BCVB01000007.1"/>
</dbReference>
<accession>A0A0B6AI20</accession>
<evidence type="ECO:0000313" key="1">
    <source>
        <dbReference type="EMBL" id="AJI24525.1"/>
    </source>
</evidence>
<dbReference type="Proteomes" id="UP000031829">
    <property type="component" value="Chromosome"/>
</dbReference>
<dbReference type="KEGG" id="bmeg:BG04_3304"/>
<evidence type="ECO:0000313" key="2">
    <source>
        <dbReference type="Proteomes" id="UP000031829"/>
    </source>
</evidence>
<proteinExistence type="predicted"/>
<gene>
    <name evidence="1" type="ORF">BG04_3304</name>
</gene>
<dbReference type="AlphaFoldDB" id="A0A0B6AI20"/>